<feature type="signal peptide" evidence="1">
    <location>
        <begin position="1"/>
        <end position="20"/>
    </location>
</feature>
<keyword evidence="3" id="KW-1185">Reference proteome</keyword>
<evidence type="ECO:0000313" key="2">
    <source>
        <dbReference type="EMBL" id="GAA4131942.1"/>
    </source>
</evidence>
<sequence length="272" mass="30836">MNIKITKGLSILLLLALSFAGCEKGDYTEPYTEFGEVYFDASQTASYQTGHLKIKYNGNSIEIQSGTNGRVRVPQGEGKFEFYDERTGEVLGGKTVNIIPASPETFNLFQPTETDPIAFLDPNGQADEEAAPAEFMRLKIANYAGDLLPKDLDIVVLGLNMNFETVELATLESVSNNIGEEQYRQIPTGGSDILAYTFKFRDRKTQEFVKMHGGEDYWSQNFFLYPDMISPYPEKRVYTIYLRSIEQWGEHPLFIKLGDKYYEISPEILYAN</sequence>
<name>A0ABP7Y7C8_9SPHI</name>
<comment type="caution">
    <text evidence="2">The sequence shown here is derived from an EMBL/GenBank/DDBJ whole genome shotgun (WGS) entry which is preliminary data.</text>
</comment>
<evidence type="ECO:0008006" key="4">
    <source>
        <dbReference type="Google" id="ProtNLM"/>
    </source>
</evidence>
<proteinExistence type="predicted"/>
<accession>A0ABP7Y7C8</accession>
<gene>
    <name evidence="2" type="ORF">GCM10022216_02540</name>
</gene>
<evidence type="ECO:0000313" key="3">
    <source>
        <dbReference type="Proteomes" id="UP001500101"/>
    </source>
</evidence>
<dbReference type="PROSITE" id="PS51257">
    <property type="entry name" value="PROKAR_LIPOPROTEIN"/>
    <property type="match status" value="1"/>
</dbReference>
<protein>
    <recommendedName>
        <fullName evidence="4">DUF3823 domain-containing protein</fullName>
    </recommendedName>
</protein>
<keyword evidence="1" id="KW-0732">Signal</keyword>
<dbReference type="RefSeq" id="WP_344672862.1">
    <property type="nucleotide sequence ID" value="NZ_BAAAZI010000004.1"/>
</dbReference>
<feature type="chain" id="PRO_5045750670" description="DUF3823 domain-containing protein" evidence="1">
    <location>
        <begin position="21"/>
        <end position="272"/>
    </location>
</feature>
<evidence type="ECO:0000256" key="1">
    <source>
        <dbReference type="SAM" id="SignalP"/>
    </source>
</evidence>
<dbReference type="EMBL" id="BAAAZI010000004">
    <property type="protein sequence ID" value="GAA4131942.1"/>
    <property type="molecule type" value="Genomic_DNA"/>
</dbReference>
<dbReference type="Proteomes" id="UP001500101">
    <property type="component" value="Unassembled WGS sequence"/>
</dbReference>
<reference evidence="3" key="1">
    <citation type="journal article" date="2019" name="Int. J. Syst. Evol. Microbiol.">
        <title>The Global Catalogue of Microorganisms (GCM) 10K type strain sequencing project: providing services to taxonomists for standard genome sequencing and annotation.</title>
        <authorList>
            <consortium name="The Broad Institute Genomics Platform"/>
            <consortium name="The Broad Institute Genome Sequencing Center for Infectious Disease"/>
            <person name="Wu L."/>
            <person name="Ma J."/>
        </authorList>
    </citation>
    <scope>NUCLEOTIDE SEQUENCE [LARGE SCALE GENOMIC DNA]</scope>
    <source>
        <strain evidence="3">JCM 16704</strain>
    </source>
</reference>
<organism evidence="2 3">
    <name type="scientific">Sphingobacterium kyonggiense</name>
    <dbReference type="NCBI Taxonomy" id="714075"/>
    <lineage>
        <taxon>Bacteria</taxon>
        <taxon>Pseudomonadati</taxon>
        <taxon>Bacteroidota</taxon>
        <taxon>Sphingobacteriia</taxon>
        <taxon>Sphingobacteriales</taxon>
        <taxon>Sphingobacteriaceae</taxon>
        <taxon>Sphingobacterium</taxon>
    </lineage>
</organism>